<dbReference type="Pfam" id="PF13558">
    <property type="entry name" value="SbcC_Walker_B"/>
    <property type="match status" value="1"/>
</dbReference>
<name>A0ABN2RGZ7_9PSEU</name>
<protein>
    <submittedName>
        <fullName evidence="3">TIGR02680 family protein</fullName>
    </submittedName>
</protein>
<dbReference type="InterPro" id="IPR027417">
    <property type="entry name" value="P-loop_NTPase"/>
</dbReference>
<dbReference type="SUPFAM" id="SSF52540">
    <property type="entry name" value="P-loop containing nucleoside triphosphate hydrolases"/>
    <property type="match status" value="1"/>
</dbReference>
<dbReference type="Proteomes" id="UP001501116">
    <property type="component" value="Unassembled WGS sequence"/>
</dbReference>
<feature type="compositionally biased region" description="Basic and acidic residues" evidence="2">
    <location>
        <begin position="375"/>
        <end position="385"/>
    </location>
</feature>
<dbReference type="RefSeq" id="WP_344422744.1">
    <property type="nucleotide sequence ID" value="NZ_BAAANN010000019.1"/>
</dbReference>
<dbReference type="InterPro" id="IPR013496">
    <property type="entry name" value="CHP02680"/>
</dbReference>
<organism evidence="3 4">
    <name type="scientific">Amycolatopsis minnesotensis</name>
    <dbReference type="NCBI Taxonomy" id="337894"/>
    <lineage>
        <taxon>Bacteria</taxon>
        <taxon>Bacillati</taxon>
        <taxon>Actinomycetota</taxon>
        <taxon>Actinomycetes</taxon>
        <taxon>Pseudonocardiales</taxon>
        <taxon>Pseudonocardiaceae</taxon>
        <taxon>Amycolatopsis</taxon>
    </lineage>
</organism>
<dbReference type="Gene3D" id="3.40.50.300">
    <property type="entry name" value="P-loop containing nucleotide triphosphate hydrolases"/>
    <property type="match status" value="1"/>
</dbReference>
<gene>
    <name evidence="3" type="ORF">GCM10009754_47430</name>
</gene>
<dbReference type="EMBL" id="BAAANN010000019">
    <property type="protein sequence ID" value="GAA1968851.1"/>
    <property type="molecule type" value="Genomic_DNA"/>
</dbReference>
<sequence length="1361" mass="147744">MTRELPEPALERWQPLRAGLVDLFYYDTEEFWFRDGRLLLRGNNGTGKSKVLALMLPFLLDGELSPHRVEPDADPKKKMEWNLLLGGAHPYPERLGYTWLEFGRVDEHGEPRFRTLGCGLKAVSGKGIARHWYFVTEQRIGAGLELVDATATALSRDRLVDAIGERGTVYDRARNYRRAVDEALFGFGEQRYGALVDLLVQLRQPQLSKRPSEKALSAALTEALPPLDQAVVADVAEAFRSLEEDRESLRSMTEAHDAAKSFLGHYSRYARVASRRRAARPRQAQAEYRRVGEDLAKAETAHQEAETALANAESRIAELATDRTRLQTRDKTLRESPEMRKAENLEAAAIDARKLAEESKQRAGELGKATTKLAARQENHRKATERLASATTNLDTARSSATEAAGTARIAGPHAERIDAALASGPDVPRLRTEANELAVRQRHAVEQVAGLIRAAETAGQKLTAARQKVNELEAEADDLAERRATAENDVTERGDELVTAVRSHFDTATELRLDDPATTFAELELWVETLDGPNPATAAASTAGHAATSALAHAEAERAAEERVARLRREELTTEIAKLERGEDNAPPVPHTRQDADRTDRPGAPLWQLVDFAADVDPADRAGLEAALEGAGILDAWVTPAGELLAPDTEDIVLSPRGQVSGPSLATALTPAVDRANSRANAVSDETVLELLGAIGLGGDSETWVSADGTYRIGVLTGAWHKPVAEYVGRGAREAARRARLATLRAELSTVESELTRLDEARRLLRTRQETLATEVSGLPSDSALREAHSDVKRLADELRRLFVKQTDAATAVSTAAETANAADTALQEGATDTGLPATTTELSEVESGLAAYREALAGLWPTIGAKTEADRGAAQAAEDLEEAEATLENAAERAHTAEQEATAAAERHQTLRDTVGAAVAELEAHLAEVAQALRANENDTKAASTERDKAIDARGKAEGRRETLAADLEVATTNRAEAADSLRRFAATGLLAVALPDLSVPDPGEPWAPDPTVRLARRMNDELADTPDDDNAWDRAQKRVNDELKTLTDTLSRQGSRASGELLEDGLVVEVEFRGKPATVPELAGALGTEVGDRERLLSEREREILENHLVNEVASTLQELISAAEAQVARMNTELDDRPTSTGMRLRLQWRSREDGPAGLAAARDRLLRQTADAWSEEDRAAVGEFLQARIAEVRSRDASGTWLEQLTEALDYRTWSRFVIQRHQNGQWKPATGPASGGERVLAASVPLFAAASSHYASAGSPHAPRLVTLDEAFAGVDDNARAKYLGLLAAFDLDVVMTSEREWGCYPEVPGLAISQLARTDDVAAVLVTNWEWDGRKRTKISAEPAAAQGGLWSGE</sequence>
<reference evidence="3 4" key="1">
    <citation type="journal article" date="2019" name="Int. J. Syst. Evol. Microbiol.">
        <title>The Global Catalogue of Microorganisms (GCM) 10K type strain sequencing project: providing services to taxonomists for standard genome sequencing and annotation.</title>
        <authorList>
            <consortium name="The Broad Institute Genomics Platform"/>
            <consortium name="The Broad Institute Genome Sequencing Center for Infectious Disease"/>
            <person name="Wu L."/>
            <person name="Ma J."/>
        </authorList>
    </citation>
    <scope>NUCLEOTIDE SEQUENCE [LARGE SCALE GENOMIC DNA]</scope>
    <source>
        <strain evidence="3 4">JCM 14545</strain>
    </source>
</reference>
<proteinExistence type="predicted"/>
<evidence type="ECO:0000256" key="1">
    <source>
        <dbReference type="SAM" id="Coils"/>
    </source>
</evidence>
<feature type="coiled-coil region" evidence="1">
    <location>
        <begin position="295"/>
        <end position="362"/>
    </location>
</feature>
<feature type="compositionally biased region" description="Basic and acidic residues" evidence="2">
    <location>
        <begin position="593"/>
        <end position="602"/>
    </location>
</feature>
<keyword evidence="1" id="KW-0175">Coiled coil</keyword>
<feature type="region of interest" description="Disordered" evidence="2">
    <location>
        <begin position="581"/>
        <end position="604"/>
    </location>
</feature>
<evidence type="ECO:0000313" key="3">
    <source>
        <dbReference type="EMBL" id="GAA1968851.1"/>
    </source>
</evidence>
<feature type="region of interest" description="Disordered" evidence="2">
    <location>
        <begin position="362"/>
        <end position="385"/>
    </location>
</feature>
<feature type="region of interest" description="Disordered" evidence="2">
    <location>
        <begin position="889"/>
        <end position="909"/>
    </location>
</feature>
<evidence type="ECO:0000256" key="2">
    <source>
        <dbReference type="SAM" id="MobiDB-lite"/>
    </source>
</evidence>
<evidence type="ECO:0000313" key="4">
    <source>
        <dbReference type="Proteomes" id="UP001501116"/>
    </source>
</evidence>
<feature type="coiled-coil region" evidence="1">
    <location>
        <begin position="456"/>
        <end position="490"/>
    </location>
</feature>
<comment type="caution">
    <text evidence="3">The sequence shown here is derived from an EMBL/GenBank/DDBJ whole genome shotgun (WGS) entry which is preliminary data.</text>
</comment>
<keyword evidence="4" id="KW-1185">Reference proteome</keyword>
<accession>A0ABN2RGZ7</accession>
<feature type="region of interest" description="Disordered" evidence="2">
    <location>
        <begin position="939"/>
        <end position="958"/>
    </location>
</feature>
<dbReference type="NCBIfam" id="TIGR02680">
    <property type="entry name" value="TIGR02680 family protein"/>
    <property type="match status" value="1"/>
</dbReference>